<dbReference type="Proteomes" id="UP001628164">
    <property type="component" value="Unassembled WGS sequence"/>
</dbReference>
<evidence type="ECO:0000313" key="8">
    <source>
        <dbReference type="EMBL" id="GMN89223.1"/>
    </source>
</evidence>
<dbReference type="Gene3D" id="1.20.1640.10">
    <property type="entry name" value="Multidrug efflux transporter AcrB transmembrane domain"/>
    <property type="match status" value="2"/>
</dbReference>
<feature type="transmembrane region" description="Helical" evidence="6">
    <location>
        <begin position="374"/>
        <end position="397"/>
    </location>
</feature>
<organism evidence="8 9">
    <name type="scientific">Francisella sciaenopsi</name>
    <dbReference type="NCBI Taxonomy" id="3055034"/>
    <lineage>
        <taxon>Bacteria</taxon>
        <taxon>Pseudomonadati</taxon>
        <taxon>Pseudomonadota</taxon>
        <taxon>Gammaproteobacteria</taxon>
        <taxon>Thiotrichales</taxon>
        <taxon>Francisellaceae</taxon>
        <taxon>Francisella</taxon>
    </lineage>
</organism>
<feature type="transmembrane region" description="Helical" evidence="6">
    <location>
        <begin position="428"/>
        <end position="446"/>
    </location>
</feature>
<comment type="caution">
    <text evidence="8">The sequence shown here is derived from an EMBL/GenBank/DDBJ whole genome shotgun (WGS) entry which is preliminary data.</text>
</comment>
<dbReference type="PANTHER" id="PTHR33406:SF13">
    <property type="entry name" value="MEMBRANE PROTEIN YDFJ"/>
    <property type="match status" value="1"/>
</dbReference>
<accession>A0ABQ6PE47</accession>
<evidence type="ECO:0000256" key="5">
    <source>
        <dbReference type="ARBA" id="ARBA00023136"/>
    </source>
</evidence>
<feature type="transmembrane region" description="Helical" evidence="6">
    <location>
        <begin position="279"/>
        <end position="300"/>
    </location>
</feature>
<feature type="transmembrane region" description="Helical" evidence="6">
    <location>
        <begin position="726"/>
        <end position="745"/>
    </location>
</feature>
<feature type="transmembrane region" description="Helical" evidence="6">
    <location>
        <begin position="782"/>
        <end position="799"/>
    </location>
</feature>
<gene>
    <name evidence="8" type="ORF">fsci_07090</name>
</gene>
<keyword evidence="4 6" id="KW-1133">Transmembrane helix</keyword>
<feature type="transmembrane region" description="Helical" evidence="6">
    <location>
        <begin position="643"/>
        <end position="661"/>
    </location>
</feature>
<dbReference type="InterPro" id="IPR000731">
    <property type="entry name" value="SSD"/>
</dbReference>
<feature type="transmembrane region" description="Helical" evidence="6">
    <location>
        <begin position="348"/>
        <end position="368"/>
    </location>
</feature>
<evidence type="ECO:0000256" key="6">
    <source>
        <dbReference type="SAM" id="Phobius"/>
    </source>
</evidence>
<dbReference type="PANTHER" id="PTHR33406">
    <property type="entry name" value="MEMBRANE PROTEIN MJ1562-RELATED"/>
    <property type="match status" value="1"/>
</dbReference>
<feature type="transmembrane region" description="Helical" evidence="6">
    <location>
        <begin position="751"/>
        <end position="773"/>
    </location>
</feature>
<comment type="subcellular location">
    <subcellularLocation>
        <location evidence="1">Cell membrane</location>
        <topology evidence="1">Multi-pass membrane protein</topology>
    </subcellularLocation>
</comment>
<evidence type="ECO:0000256" key="3">
    <source>
        <dbReference type="ARBA" id="ARBA00022692"/>
    </source>
</evidence>
<dbReference type="InterPro" id="IPR021675">
    <property type="entry name" value="DUF3261"/>
</dbReference>
<dbReference type="InterPro" id="IPR050545">
    <property type="entry name" value="Mycobact_MmpL"/>
</dbReference>
<evidence type="ECO:0000256" key="4">
    <source>
        <dbReference type="ARBA" id="ARBA00022989"/>
    </source>
</evidence>
<dbReference type="InterPro" id="IPR004869">
    <property type="entry name" value="MMPL_dom"/>
</dbReference>
<evidence type="ECO:0000259" key="7">
    <source>
        <dbReference type="PROSITE" id="PS50156"/>
    </source>
</evidence>
<dbReference type="Pfam" id="PF03176">
    <property type="entry name" value="MMPL"/>
    <property type="match status" value="1"/>
</dbReference>
<evidence type="ECO:0000313" key="9">
    <source>
        <dbReference type="Proteomes" id="UP001628164"/>
    </source>
</evidence>
<name>A0ABQ6PE47_9GAMM</name>
<evidence type="ECO:0000256" key="1">
    <source>
        <dbReference type="ARBA" id="ARBA00004651"/>
    </source>
</evidence>
<evidence type="ECO:0000256" key="2">
    <source>
        <dbReference type="ARBA" id="ARBA00022475"/>
    </source>
</evidence>
<reference evidence="8 9" key="1">
    <citation type="journal article" date="2024" name="Dis. Aquat. Organ.">
        <title>Francisella sciaenopsi sp. nov. isolated from diseased red drum Sciaenops ocellatus in Florida, USA.</title>
        <authorList>
            <person name="Kawahara M."/>
            <person name="Cody T.T."/>
            <person name="Yanong R.P.E."/>
            <person name="Henderson E."/>
            <person name="Yazdi Z."/>
            <person name="Soto E."/>
        </authorList>
    </citation>
    <scope>NUCLEOTIDE SEQUENCE [LARGE SCALE GENOMIC DNA]</scope>
    <source>
        <strain evidence="8 9">R22-20-7</strain>
    </source>
</reference>
<dbReference type="SUPFAM" id="SSF82866">
    <property type="entry name" value="Multidrug efflux transporter AcrB transmembrane domain"/>
    <property type="match status" value="2"/>
</dbReference>
<dbReference type="PROSITE" id="PS50156">
    <property type="entry name" value="SSD"/>
    <property type="match status" value="1"/>
</dbReference>
<dbReference type="Pfam" id="PF11659">
    <property type="entry name" value="DUF3261"/>
    <property type="match status" value="1"/>
</dbReference>
<feature type="transmembrane region" description="Helical" evidence="6">
    <location>
        <begin position="7"/>
        <end position="27"/>
    </location>
</feature>
<feature type="transmembrane region" description="Helical" evidence="6">
    <location>
        <begin position="695"/>
        <end position="714"/>
    </location>
</feature>
<feature type="transmembrane region" description="Helical" evidence="6">
    <location>
        <begin position="306"/>
        <end position="327"/>
    </location>
</feature>
<dbReference type="EMBL" id="BTHG01000002">
    <property type="protein sequence ID" value="GMN89223.1"/>
    <property type="molecule type" value="Genomic_DNA"/>
</dbReference>
<sequence>MVNKYLIRLIIWGVIVLSSIILFIVIITKGLNLNTNILALLPNQETSPELTSASNKFSDRISNDVVFLISSKDQTKATNAAAKFSHLLEQSNNFTAVNTGINQDQQLSWAKFYFPYRLQLLSDKDQQLLIDKKYQRLYQNALANIYNPTGVVNRNLLNNDPFFTYQNYLLNLPKPSSNLKLRNGFLIAEKNNTYYVLIKAEIKGQSFSLTTQTEIIKSINNAITQIKSNDISVLKTGMLFYANAGAEDAHHEINTIGIGSMIGVLILIILTFRSIIPLFFTLFSILCGFIVAFVVTHYIFGSVFLFTLVFGASLIGISVDYAFFYYSEKLLADANWTPKTGLNRILKGITLGLLNVVIAFLVIAIAPFPGLHQLAVFGIVGLAVSYLTVICFFPYIINIKSKSYKSIPLLWLTDKYLNLWKNISTKKIIIILLALVIIIIAGIYKIKPNDDIHILQSTPKELRNEEQRLKNIIGSDIGLSYIIVLAKDDNALLSKANHVTSIIRNNFVNIKNPLISISDYVPSLEPQQQNYNLIQNFINTKYPEEYLKQIGFSEAQQVKVIDEIKTTKFDTLELPAWLNKPVSAQMRFLWLGDQPNDYKALAIALSKDIDITKLQSLLSSIDDVYVVDKVSQISDIFGHYRNIISYIMAIVFVLLWLGLTVRYSFRKSIVYIVVPLLSCFISIAFLGLLNIPLTLFSILAIILVLGISMDYVLFLAESHNRFNSTMLALALSAITTILSFGLLVLSNTPAIEYFGLTALIGISVAFLLAPIAIKVQGYENKILSTIFIFIFLSGCSLLQTRQQIDVKVAITPDTTVTLPQPQQLGIDKTISQIVSATYYDKDGKQKNLTTNMIIEANSKHIVMVALSAWGGSLFKLDYNGKDIQSSSLPMPNQNIGVKQSLTEFIISQAPIDIVKEMFANTNISLSEKVNERILTSKDGKKILTIRYSDNNKITIHNYHYNYTINITDLN</sequence>
<keyword evidence="9" id="KW-1185">Reference proteome</keyword>
<feature type="domain" description="SSD" evidence="7">
    <location>
        <begin position="274"/>
        <end position="399"/>
    </location>
</feature>
<protein>
    <submittedName>
        <fullName evidence="8">MMPL family transporter</fullName>
    </submittedName>
</protein>
<feature type="transmembrane region" description="Helical" evidence="6">
    <location>
        <begin position="253"/>
        <end position="272"/>
    </location>
</feature>
<keyword evidence="3 6" id="KW-0812">Transmembrane</keyword>
<dbReference type="RefSeq" id="WP_407877048.1">
    <property type="nucleotide sequence ID" value="NZ_BTHG01000002.1"/>
</dbReference>
<keyword evidence="5 6" id="KW-0472">Membrane</keyword>
<feature type="transmembrane region" description="Helical" evidence="6">
    <location>
        <begin position="668"/>
        <end position="689"/>
    </location>
</feature>
<keyword evidence="2" id="KW-1003">Cell membrane</keyword>
<proteinExistence type="predicted"/>